<evidence type="ECO:0000256" key="4">
    <source>
        <dbReference type="ARBA" id="ARBA00022989"/>
    </source>
</evidence>
<dbReference type="InterPro" id="IPR000620">
    <property type="entry name" value="EamA_dom"/>
</dbReference>
<evidence type="ECO:0000256" key="5">
    <source>
        <dbReference type="ARBA" id="ARBA00023136"/>
    </source>
</evidence>
<keyword evidence="9" id="KW-1185">Reference proteome</keyword>
<comment type="caution">
    <text evidence="8">The sequence shown here is derived from an EMBL/GenBank/DDBJ whole genome shotgun (WGS) entry which is preliminary data.</text>
</comment>
<evidence type="ECO:0000256" key="1">
    <source>
        <dbReference type="ARBA" id="ARBA00004141"/>
    </source>
</evidence>
<feature type="transmembrane region" description="Helical" evidence="6">
    <location>
        <begin position="210"/>
        <end position="232"/>
    </location>
</feature>
<dbReference type="RefSeq" id="WP_216469074.1">
    <property type="nucleotide sequence ID" value="NZ_JAHLQI010000001.1"/>
</dbReference>
<feature type="domain" description="EamA" evidence="7">
    <location>
        <begin position="150"/>
        <end position="275"/>
    </location>
</feature>
<organism evidence="8 9">
    <name type="scientific">Butyricicoccus intestinisimiae</name>
    <dbReference type="NCBI Taxonomy" id="2841509"/>
    <lineage>
        <taxon>Bacteria</taxon>
        <taxon>Bacillati</taxon>
        <taxon>Bacillota</taxon>
        <taxon>Clostridia</taxon>
        <taxon>Eubacteriales</taxon>
        <taxon>Butyricicoccaceae</taxon>
        <taxon>Butyricicoccus</taxon>
    </lineage>
</organism>
<sequence length="287" mass="31666">MTNNKTKGIFFIILSAFFFALMNLFVRLSGDLPPMQKSFFRNLVALAFAVIVLLRTEEKFQFNHKNLPQLIARATFGTLGILCNYYAIDHLVLSDASMLNKLSPFFAILVSYFYLKEKVTPVQISAVIIAFLGALCIIKPGFSSMNSFPALIGALGGLGAGTAYTMVRKLSLNGERGPFIVFFFSAFSCLFCLPYLIFAYHPMTFQQLGFLLLAGLSAAGGQFSITAAYANAPAREISVFDYSQIIFAALFGFLFLQQIPDTLSVVGYLIICGTSVAMFFYNQKHTS</sequence>
<reference evidence="8 9" key="1">
    <citation type="submission" date="2021-06" db="EMBL/GenBank/DDBJ databases">
        <authorList>
            <person name="Sun Q."/>
            <person name="Li D."/>
        </authorList>
    </citation>
    <scope>NUCLEOTIDE SEQUENCE [LARGE SCALE GENOMIC DNA]</scope>
    <source>
        <strain evidence="8 9">MSJd-7</strain>
    </source>
</reference>
<feature type="transmembrane region" description="Helical" evidence="6">
    <location>
        <begin position="179"/>
        <end position="198"/>
    </location>
</feature>
<feature type="transmembrane region" description="Helical" evidence="6">
    <location>
        <begin position="239"/>
        <end position="256"/>
    </location>
</feature>
<feature type="transmembrane region" description="Helical" evidence="6">
    <location>
        <begin position="67"/>
        <end position="87"/>
    </location>
</feature>
<dbReference type="PANTHER" id="PTHR22911">
    <property type="entry name" value="ACYL-MALONYL CONDENSING ENZYME-RELATED"/>
    <property type="match status" value="1"/>
</dbReference>
<dbReference type="Proteomes" id="UP000783588">
    <property type="component" value="Unassembled WGS sequence"/>
</dbReference>
<feature type="transmembrane region" description="Helical" evidence="6">
    <location>
        <begin position="38"/>
        <end position="55"/>
    </location>
</feature>
<evidence type="ECO:0000313" key="9">
    <source>
        <dbReference type="Proteomes" id="UP000783588"/>
    </source>
</evidence>
<feature type="transmembrane region" description="Helical" evidence="6">
    <location>
        <begin position="148"/>
        <end position="167"/>
    </location>
</feature>
<evidence type="ECO:0000256" key="2">
    <source>
        <dbReference type="ARBA" id="ARBA00007362"/>
    </source>
</evidence>
<comment type="subcellular location">
    <subcellularLocation>
        <location evidence="1">Membrane</location>
        <topology evidence="1">Multi-pass membrane protein</topology>
    </subcellularLocation>
</comment>
<evidence type="ECO:0000256" key="6">
    <source>
        <dbReference type="SAM" id="Phobius"/>
    </source>
</evidence>
<evidence type="ECO:0000313" key="8">
    <source>
        <dbReference type="EMBL" id="MBU5489481.1"/>
    </source>
</evidence>
<accession>A0ABS6EP78</accession>
<evidence type="ECO:0000256" key="3">
    <source>
        <dbReference type="ARBA" id="ARBA00022692"/>
    </source>
</evidence>
<name>A0ABS6EP78_9FIRM</name>
<keyword evidence="5 6" id="KW-0472">Membrane</keyword>
<feature type="transmembrane region" description="Helical" evidence="6">
    <location>
        <begin position="9"/>
        <end position="26"/>
    </location>
</feature>
<evidence type="ECO:0000259" key="7">
    <source>
        <dbReference type="Pfam" id="PF00892"/>
    </source>
</evidence>
<protein>
    <submittedName>
        <fullName evidence="8">DMT family transporter</fullName>
    </submittedName>
</protein>
<dbReference type="EMBL" id="JAHLQI010000001">
    <property type="protein sequence ID" value="MBU5489481.1"/>
    <property type="molecule type" value="Genomic_DNA"/>
</dbReference>
<dbReference type="Pfam" id="PF00892">
    <property type="entry name" value="EamA"/>
    <property type="match status" value="2"/>
</dbReference>
<comment type="similarity">
    <text evidence="2">Belongs to the EamA transporter family.</text>
</comment>
<keyword evidence="4 6" id="KW-1133">Transmembrane helix</keyword>
<keyword evidence="3 6" id="KW-0812">Transmembrane</keyword>
<feature type="domain" description="EamA" evidence="7">
    <location>
        <begin position="7"/>
        <end position="138"/>
    </location>
</feature>
<dbReference type="PANTHER" id="PTHR22911:SF6">
    <property type="entry name" value="SOLUTE CARRIER FAMILY 35 MEMBER G1"/>
    <property type="match status" value="1"/>
</dbReference>
<feature type="transmembrane region" description="Helical" evidence="6">
    <location>
        <begin position="262"/>
        <end position="281"/>
    </location>
</feature>
<proteinExistence type="inferred from homology"/>
<gene>
    <name evidence="8" type="ORF">KQI75_02365</name>
</gene>
<feature type="transmembrane region" description="Helical" evidence="6">
    <location>
        <begin position="122"/>
        <end position="142"/>
    </location>
</feature>